<dbReference type="SMART" id="SM00845">
    <property type="entry name" value="GatB_Yqey"/>
    <property type="match status" value="1"/>
</dbReference>
<evidence type="ECO:0000313" key="11">
    <source>
        <dbReference type="Proteomes" id="UP000278143"/>
    </source>
</evidence>
<keyword evidence="4" id="KW-0067">ATP-binding</keyword>
<reference evidence="11" key="1">
    <citation type="journal article" date="2018" name="Nat. Microbiol.">
        <title>Leveraging single-cell genomics to expand the fungal tree of life.</title>
        <authorList>
            <person name="Ahrendt S.R."/>
            <person name="Quandt C.A."/>
            <person name="Ciobanu D."/>
            <person name="Clum A."/>
            <person name="Salamov A."/>
            <person name="Andreopoulos B."/>
            <person name="Cheng J.F."/>
            <person name="Woyke T."/>
            <person name="Pelin A."/>
            <person name="Henrissat B."/>
            <person name="Reynolds N.K."/>
            <person name="Benny G.L."/>
            <person name="Smith M.E."/>
            <person name="James T.Y."/>
            <person name="Grigoriev I.V."/>
        </authorList>
    </citation>
    <scope>NUCLEOTIDE SEQUENCE [LARGE SCALE GENOMIC DNA]</scope>
    <source>
        <strain evidence="11">Benny S71-1</strain>
    </source>
</reference>
<dbReference type="PANTHER" id="PTHR11659:SF0">
    <property type="entry name" value="GLUTAMYL-TRNA(GLN) AMIDOTRANSFERASE SUBUNIT B, MITOCHONDRIAL"/>
    <property type="match status" value="1"/>
</dbReference>
<evidence type="ECO:0000256" key="1">
    <source>
        <dbReference type="ARBA" id="ARBA00011123"/>
    </source>
</evidence>
<evidence type="ECO:0000256" key="2">
    <source>
        <dbReference type="ARBA" id="ARBA00022598"/>
    </source>
</evidence>
<dbReference type="InterPro" id="IPR017959">
    <property type="entry name" value="Asn/Gln-tRNA_amidoTrfase_suB/E"/>
</dbReference>
<feature type="domain" description="Asn/Gln amidotransferase" evidence="9">
    <location>
        <begin position="104"/>
        <end position="229"/>
    </location>
</feature>
<feature type="non-terminal residue" evidence="10">
    <location>
        <position position="229"/>
    </location>
</feature>
<dbReference type="InterPro" id="IPR018027">
    <property type="entry name" value="Asn/Gln_amidotransferase"/>
</dbReference>
<dbReference type="InterPro" id="IPR042114">
    <property type="entry name" value="GatB_C_1"/>
</dbReference>
<dbReference type="Pfam" id="PF02637">
    <property type="entry name" value="GatB_Yqey"/>
    <property type="match status" value="1"/>
</dbReference>
<dbReference type="PANTHER" id="PTHR11659">
    <property type="entry name" value="GLUTAMYL-TRNA GLN AMIDOTRANSFERASE SUBUNIT B MITOCHONDRIAL AND PROKARYOTIC PET112-RELATED"/>
    <property type="match status" value="1"/>
</dbReference>
<dbReference type="GO" id="GO:0030956">
    <property type="term" value="C:glutamyl-tRNA(Gln) amidotransferase complex"/>
    <property type="evidence" value="ECO:0007669"/>
    <property type="project" value="TreeGrafter"/>
</dbReference>
<dbReference type="GO" id="GO:0032543">
    <property type="term" value="P:mitochondrial translation"/>
    <property type="evidence" value="ECO:0007669"/>
    <property type="project" value="TreeGrafter"/>
</dbReference>
<accession>A0A4P9YVW3</accession>
<organism evidence="10 11">
    <name type="scientific">Syncephalis pseudoplumigaleata</name>
    <dbReference type="NCBI Taxonomy" id="1712513"/>
    <lineage>
        <taxon>Eukaryota</taxon>
        <taxon>Fungi</taxon>
        <taxon>Fungi incertae sedis</taxon>
        <taxon>Zoopagomycota</taxon>
        <taxon>Zoopagomycotina</taxon>
        <taxon>Zoopagomycetes</taxon>
        <taxon>Zoopagales</taxon>
        <taxon>Piptocephalidaceae</taxon>
        <taxon>Syncephalis</taxon>
    </lineage>
</organism>
<evidence type="ECO:0000313" key="10">
    <source>
        <dbReference type="EMBL" id="RKP23965.1"/>
    </source>
</evidence>
<comment type="catalytic activity">
    <reaction evidence="7">
        <text>L-aspartyl-tRNA(Asn) + L-glutamine + ATP + H2O = L-asparaginyl-tRNA(Asn) + L-glutamate + ADP + phosphate + 2 H(+)</text>
        <dbReference type="Rhea" id="RHEA:14513"/>
        <dbReference type="Rhea" id="RHEA-COMP:9674"/>
        <dbReference type="Rhea" id="RHEA-COMP:9677"/>
        <dbReference type="ChEBI" id="CHEBI:15377"/>
        <dbReference type="ChEBI" id="CHEBI:15378"/>
        <dbReference type="ChEBI" id="CHEBI:29985"/>
        <dbReference type="ChEBI" id="CHEBI:30616"/>
        <dbReference type="ChEBI" id="CHEBI:43474"/>
        <dbReference type="ChEBI" id="CHEBI:58359"/>
        <dbReference type="ChEBI" id="CHEBI:78515"/>
        <dbReference type="ChEBI" id="CHEBI:78516"/>
        <dbReference type="ChEBI" id="CHEBI:456216"/>
    </reaction>
</comment>
<comment type="subunit">
    <text evidence="1">Heterotrimer of A, B and C subunits.</text>
</comment>
<evidence type="ECO:0000256" key="8">
    <source>
        <dbReference type="ARBA" id="ARBA00047913"/>
    </source>
</evidence>
<dbReference type="SUPFAM" id="SSF89095">
    <property type="entry name" value="GatB/YqeY motif"/>
    <property type="match status" value="1"/>
</dbReference>
<keyword evidence="2" id="KW-0436">Ligase</keyword>
<dbReference type="Pfam" id="PF02934">
    <property type="entry name" value="GatB_N"/>
    <property type="match status" value="1"/>
</dbReference>
<keyword evidence="5" id="KW-0648">Protein biosynthesis</keyword>
<protein>
    <submittedName>
        <fullName evidence="10">GatB domain-containing protein</fullName>
    </submittedName>
</protein>
<evidence type="ECO:0000256" key="7">
    <source>
        <dbReference type="ARBA" id="ARBA00047380"/>
    </source>
</evidence>
<evidence type="ECO:0000259" key="9">
    <source>
        <dbReference type="SMART" id="SM00845"/>
    </source>
</evidence>
<dbReference type="SUPFAM" id="SSF55931">
    <property type="entry name" value="Glutamine synthetase/guanido kinase"/>
    <property type="match status" value="1"/>
</dbReference>
<sequence>LRCDVNVSVHRPHEPLGVRCELKNLTSIRFLMAAIDAEVARQIDRLASDQRITQETRGYDAAYVDEHRATLPELPDARKQRFMRDYGLSVEECNTLFMEPLADVYFEQEACGSSMAIIINIRIVNELMGRLNGCHLPFSENPVSVEQLRSILVALHNEKISGKLAKKILQCMIVDRDTRDAEAIAAAHGWSEIRDASQLEALCRELVANHADEVEQVRQGNKRLFGWFV</sequence>
<dbReference type="GO" id="GO:0005524">
    <property type="term" value="F:ATP binding"/>
    <property type="evidence" value="ECO:0007669"/>
    <property type="project" value="UniProtKB-KW"/>
</dbReference>
<dbReference type="Gene3D" id="1.10.10.410">
    <property type="match status" value="1"/>
</dbReference>
<gene>
    <name evidence="10" type="ORF">SYNPS1DRAFT_1653</name>
</gene>
<evidence type="ECO:0000256" key="3">
    <source>
        <dbReference type="ARBA" id="ARBA00022741"/>
    </source>
</evidence>
<name>A0A4P9YVW3_9FUNG</name>
<dbReference type="GO" id="GO:0070681">
    <property type="term" value="P:glutaminyl-tRNAGln biosynthesis via transamidation"/>
    <property type="evidence" value="ECO:0007669"/>
    <property type="project" value="TreeGrafter"/>
</dbReference>
<evidence type="ECO:0000256" key="6">
    <source>
        <dbReference type="ARBA" id="ARBA00024799"/>
    </source>
</evidence>
<proteinExistence type="predicted"/>
<comment type="function">
    <text evidence="6">Allows the formation of correctly charged Asn-tRNA(Asn) or Gln-tRNA(Gln) through the transamidation of misacylated Asp-tRNA(Asn) or Glu-tRNA(Gln) in organisms which lack either or both of asparaginyl-tRNA or glutaminyl-tRNA synthetases. The reaction takes place in the presence of glutamine and ATP through an activated phospho-Asp-tRNA(Asn) or phospho-Glu-tRNA(Gln).</text>
</comment>
<evidence type="ECO:0000256" key="5">
    <source>
        <dbReference type="ARBA" id="ARBA00022917"/>
    </source>
</evidence>
<dbReference type="Proteomes" id="UP000278143">
    <property type="component" value="Unassembled WGS sequence"/>
</dbReference>
<dbReference type="InterPro" id="IPR003789">
    <property type="entry name" value="Asn/Gln_tRNA_amidoTrase-B-like"/>
</dbReference>
<evidence type="ECO:0000256" key="4">
    <source>
        <dbReference type="ARBA" id="ARBA00022840"/>
    </source>
</evidence>
<keyword evidence="3" id="KW-0547">Nucleotide-binding</keyword>
<dbReference type="GO" id="GO:0050567">
    <property type="term" value="F:glutaminyl-tRNA synthase (glutamine-hydrolyzing) activity"/>
    <property type="evidence" value="ECO:0007669"/>
    <property type="project" value="TreeGrafter"/>
</dbReference>
<dbReference type="InterPro" id="IPR006075">
    <property type="entry name" value="Asn/Gln-tRNA_Trfase_suB/E_cat"/>
</dbReference>
<dbReference type="GO" id="GO:0005739">
    <property type="term" value="C:mitochondrion"/>
    <property type="evidence" value="ECO:0007669"/>
    <property type="project" value="TreeGrafter"/>
</dbReference>
<dbReference type="AlphaFoldDB" id="A0A4P9YVW3"/>
<dbReference type="OrthoDB" id="1722066at2759"/>
<keyword evidence="11" id="KW-1185">Reference proteome</keyword>
<dbReference type="InterPro" id="IPR014746">
    <property type="entry name" value="Gln_synth/guanido_kin_cat_dom"/>
</dbReference>
<dbReference type="Gene3D" id="1.10.150.380">
    <property type="entry name" value="GatB domain, N-terminal subdomain"/>
    <property type="match status" value="1"/>
</dbReference>
<dbReference type="EMBL" id="KZ990543">
    <property type="protein sequence ID" value="RKP23965.1"/>
    <property type="molecule type" value="Genomic_DNA"/>
</dbReference>
<comment type="catalytic activity">
    <reaction evidence="8">
        <text>L-glutamyl-tRNA(Gln) + L-glutamine + ATP + H2O = L-glutaminyl-tRNA(Gln) + L-glutamate + ADP + phosphate + H(+)</text>
        <dbReference type="Rhea" id="RHEA:17521"/>
        <dbReference type="Rhea" id="RHEA-COMP:9681"/>
        <dbReference type="Rhea" id="RHEA-COMP:9684"/>
        <dbReference type="ChEBI" id="CHEBI:15377"/>
        <dbReference type="ChEBI" id="CHEBI:15378"/>
        <dbReference type="ChEBI" id="CHEBI:29985"/>
        <dbReference type="ChEBI" id="CHEBI:30616"/>
        <dbReference type="ChEBI" id="CHEBI:43474"/>
        <dbReference type="ChEBI" id="CHEBI:58359"/>
        <dbReference type="ChEBI" id="CHEBI:78520"/>
        <dbReference type="ChEBI" id="CHEBI:78521"/>
        <dbReference type="ChEBI" id="CHEBI:456216"/>
    </reaction>
</comment>
<feature type="non-terminal residue" evidence="10">
    <location>
        <position position="1"/>
    </location>
</feature>
<dbReference type="InterPro" id="IPR023168">
    <property type="entry name" value="GatB_Yqey_C_2"/>
</dbReference>